<dbReference type="EMBL" id="NHOQ01002129">
    <property type="protein sequence ID" value="PWA19423.1"/>
    <property type="molecule type" value="Genomic_DNA"/>
</dbReference>
<evidence type="ECO:0000256" key="1">
    <source>
        <dbReference type="SAM" id="MobiDB-lite"/>
    </source>
</evidence>
<dbReference type="Proteomes" id="UP000250572">
    <property type="component" value="Unassembled WGS sequence"/>
</dbReference>
<organism evidence="3 4">
    <name type="scientific">Gambusia affinis</name>
    <name type="common">Western mosquitofish</name>
    <name type="synonym">Heterandria affinis</name>
    <dbReference type="NCBI Taxonomy" id="33528"/>
    <lineage>
        <taxon>Eukaryota</taxon>
        <taxon>Metazoa</taxon>
        <taxon>Chordata</taxon>
        <taxon>Craniata</taxon>
        <taxon>Vertebrata</taxon>
        <taxon>Euteleostomi</taxon>
        <taxon>Actinopterygii</taxon>
        <taxon>Neopterygii</taxon>
        <taxon>Teleostei</taxon>
        <taxon>Neoteleostei</taxon>
        <taxon>Acanthomorphata</taxon>
        <taxon>Ovalentaria</taxon>
        <taxon>Atherinomorphae</taxon>
        <taxon>Cyprinodontiformes</taxon>
        <taxon>Poeciliidae</taxon>
        <taxon>Poeciliinae</taxon>
        <taxon>Gambusia</taxon>
    </lineage>
</organism>
<feature type="signal peptide" evidence="2">
    <location>
        <begin position="1"/>
        <end position="19"/>
    </location>
</feature>
<evidence type="ECO:0000313" key="4">
    <source>
        <dbReference type="Proteomes" id="UP000250572"/>
    </source>
</evidence>
<name>A0A315VJU3_GAMAF</name>
<evidence type="ECO:0000313" key="3">
    <source>
        <dbReference type="EMBL" id="PWA19423.1"/>
    </source>
</evidence>
<feature type="compositionally biased region" description="Basic and acidic residues" evidence="1">
    <location>
        <begin position="529"/>
        <end position="546"/>
    </location>
</feature>
<keyword evidence="2" id="KW-0732">Signal</keyword>
<gene>
    <name evidence="3" type="ORF">CCH79_00017155</name>
</gene>
<protein>
    <submittedName>
        <fullName evidence="3">Uncharacterized protein</fullName>
    </submittedName>
</protein>
<feature type="region of interest" description="Disordered" evidence="1">
    <location>
        <begin position="507"/>
        <end position="550"/>
    </location>
</feature>
<evidence type="ECO:0000256" key="2">
    <source>
        <dbReference type="SAM" id="SignalP"/>
    </source>
</evidence>
<keyword evidence="4" id="KW-1185">Reference proteome</keyword>
<dbReference type="AlphaFoldDB" id="A0A315VJU3"/>
<reference evidence="3 4" key="1">
    <citation type="journal article" date="2018" name="G3 (Bethesda)">
        <title>A High-Quality Reference Genome for the Invasive Mosquitofish Gambusia affinis Using a Chicago Library.</title>
        <authorList>
            <person name="Hoffberg S.L."/>
            <person name="Troendle N.J."/>
            <person name="Glenn T.C."/>
            <person name="Mahmud O."/>
            <person name="Louha S."/>
            <person name="Chalopin D."/>
            <person name="Bennetzen J.L."/>
            <person name="Mauricio R."/>
        </authorList>
    </citation>
    <scope>NUCLEOTIDE SEQUENCE [LARGE SCALE GENOMIC DNA]</scope>
    <source>
        <strain evidence="3">NE01/NJP1002.9</strain>
        <tissue evidence="3">Muscle</tissue>
    </source>
</reference>
<accession>A0A315VJU3</accession>
<feature type="non-terminal residue" evidence="3">
    <location>
        <position position="643"/>
    </location>
</feature>
<dbReference type="PANTHER" id="PTHR35842:SF1">
    <property type="entry name" value="SI:CH211-67E16.11"/>
    <property type="match status" value="1"/>
</dbReference>
<sequence>MQLLTLLAALSSILHPAPSLAPAASVALSRLDRWVRSGLQVLQWDQLDRCLLMSSMSEADCRRLSHLPLSSVAVYMSEQRSAAGPSNKVLAILPDFSSGMLSSKLRGSFSVGRMMNRHQQPLYSSSAHDVVLVLDPSPGENFGHPVVLFYVDMNVTKKKCSHLDGIYLGDECLTLALKGRCQNQLKRRQTGPQRLLGSRRVAGGTLGGGAAGSRLLERAIGSFCEVHFLPLVVAVGDSSWTQRLKCVDNPEFARCPQELPMSSPSLPVSSCELNKNTRRCHQQPLATHLSCRLYQTCDHAVLISGGWQPQMTFQHHAQNLQKFYKMLRNNGFHKNHINTFFASSGQLLDVEGVYSATEKAVIRNHVSYICRKQHCADTLVLYLNSPTRTDGTMLLWDANLNGIADLKERYSVSELLADLAGCRATRVLLFVDQSYSGVLSKRLRSSQKHHNVDGMSQLLEPWAGLLNVTLAGAPCNATPPLTDSEMQREYQGCQNLPTALWYQKRRQGGSEIEATDREDRRQNRLVQKRQMEENREMDGRESRECTASEGGKLKSGARAYDLPNRTPICRTEVVLRNRHPAPRRFLAVRRVMLRSRGIKRQGPMKWGYATEHHVGQHAHAPHVCRNRYWRTSDELRGCKLWVS</sequence>
<dbReference type="PANTHER" id="PTHR35842">
    <property type="entry name" value="SI:CH211-67E16.11"/>
    <property type="match status" value="1"/>
</dbReference>
<proteinExistence type="predicted"/>
<comment type="caution">
    <text evidence="3">The sequence shown here is derived from an EMBL/GenBank/DDBJ whole genome shotgun (WGS) entry which is preliminary data.</text>
</comment>
<feature type="chain" id="PRO_5016437865" evidence="2">
    <location>
        <begin position="20"/>
        <end position="643"/>
    </location>
</feature>